<sequence length="431" mass="46115">MSATRIVITGMGAVTGFGFEWQSMWKKMLRGEHCIRPWQPEGVKDGAFPVRYAAPVDSGLLPDYLQGHPAWQMPLEKRSRFGWVAASQAVTDSGLHLAQLREAAVLCASGAPAHMLQDMLLTFSDEPHETPAWRHLMGRVEQVNPAGSLCQSNDRLARLIADGIGCEGPVINISSACAGASQAIGNAFQMIRRGEVEVAIAGGADSVLSLDTMTALYLLGAASSEQRWGTELCRPFDRHRSGLIAGEGGAFVVLETLERALARGAIPYAEVLGFGSSLDGYKVTAPDPQGRGAALAMQTALHDAGIAPQQVDLINAHGTSTPLNDAAETLAIKAVFAEREHYRRLAISANKSQFGHLIAAAGAPEFIVTALACRHDRITPTINLHDADELCDLDYCAHQAVNRRVDVALSNSFGFGGLNTSLVLGKYREHA</sequence>
<comment type="caution">
    <text evidence="6">The sequence shown here is derived from an EMBL/GenBank/DDBJ whole genome shotgun (WGS) entry which is preliminary data.</text>
</comment>
<comment type="similarity">
    <text evidence="2 4">Belongs to the thiolase-like superfamily. Beta-ketoacyl-ACP synthases family.</text>
</comment>
<dbReference type="EMBL" id="LUKJ01000003">
    <property type="protein sequence ID" value="KZN19690.1"/>
    <property type="molecule type" value="Genomic_DNA"/>
</dbReference>
<dbReference type="InterPro" id="IPR016039">
    <property type="entry name" value="Thiolase-like"/>
</dbReference>
<dbReference type="AlphaFoldDB" id="A0A166Q3Z9"/>
<dbReference type="InterPro" id="IPR014031">
    <property type="entry name" value="Ketoacyl_synth_C"/>
</dbReference>
<feature type="domain" description="Ketosynthase family 3 (KS3)" evidence="5">
    <location>
        <begin position="3"/>
        <end position="426"/>
    </location>
</feature>
<evidence type="ECO:0000259" key="5">
    <source>
        <dbReference type="PROSITE" id="PS52004"/>
    </source>
</evidence>
<dbReference type="CDD" id="cd00834">
    <property type="entry name" value="KAS_I_II"/>
    <property type="match status" value="1"/>
</dbReference>
<dbReference type="SMART" id="SM00825">
    <property type="entry name" value="PKS_KS"/>
    <property type="match status" value="1"/>
</dbReference>
<dbReference type="PANTHER" id="PTHR11712">
    <property type="entry name" value="POLYKETIDE SYNTHASE-RELATED"/>
    <property type="match status" value="1"/>
</dbReference>
<reference evidence="6 7" key="2">
    <citation type="journal article" date="2018" name="Nature">
        <title>Mutant phenotypes for thousands of bacterial genes of unknown function.</title>
        <authorList>
            <person name="Price M.N."/>
            <person name="Wetmore K.M."/>
            <person name="Waters R.J."/>
            <person name="Callaghan M."/>
            <person name="Ray J."/>
            <person name="Liu H."/>
            <person name="Kuehl J.V."/>
            <person name="Melnyk R.A."/>
            <person name="Lamson J.S."/>
            <person name="Suh Y."/>
            <person name="Carlson H.K."/>
            <person name="Esquivel Z."/>
            <person name="Sadeeshkumar H."/>
            <person name="Chakraborty R."/>
            <person name="Zane G.M."/>
            <person name="Rubin B.E."/>
            <person name="Wall J.D."/>
            <person name="Visel A."/>
            <person name="Bristow J."/>
            <person name="Blow M.J."/>
            <person name="Arkin A.P."/>
            <person name="Deutschbauer A.M."/>
        </authorList>
    </citation>
    <scope>NUCLEOTIDE SEQUENCE [LARGE SCALE GENOMIC DNA]</scope>
    <source>
        <strain evidence="6 7">FW300-N1B4</strain>
    </source>
</reference>
<dbReference type="Pfam" id="PF02801">
    <property type="entry name" value="Ketoacyl-synt_C"/>
    <property type="match status" value="1"/>
</dbReference>
<evidence type="ECO:0000256" key="3">
    <source>
        <dbReference type="ARBA" id="ARBA00022679"/>
    </source>
</evidence>
<dbReference type="GO" id="GO:0006633">
    <property type="term" value="P:fatty acid biosynthetic process"/>
    <property type="evidence" value="ECO:0007669"/>
    <property type="project" value="TreeGrafter"/>
</dbReference>
<evidence type="ECO:0000256" key="1">
    <source>
        <dbReference type="ARBA" id="ARBA00005194"/>
    </source>
</evidence>
<dbReference type="InterPro" id="IPR000794">
    <property type="entry name" value="Beta-ketoacyl_synthase"/>
</dbReference>
<dbReference type="GO" id="GO:0004315">
    <property type="term" value="F:3-oxoacyl-[acyl-carrier-protein] synthase activity"/>
    <property type="evidence" value="ECO:0007669"/>
    <property type="project" value="TreeGrafter"/>
</dbReference>
<dbReference type="OrthoDB" id="9808669at2"/>
<dbReference type="RefSeq" id="WP_063343450.1">
    <property type="nucleotide sequence ID" value="NZ_LUKJ01000003.1"/>
</dbReference>
<gene>
    <name evidence="6" type="ORF">A1D17_27365</name>
</gene>
<evidence type="ECO:0000313" key="7">
    <source>
        <dbReference type="Proteomes" id="UP000076489"/>
    </source>
</evidence>
<name>A0A166Q3Z9_PSEFL</name>
<dbReference type="Pfam" id="PF00109">
    <property type="entry name" value="ketoacyl-synt"/>
    <property type="match status" value="1"/>
</dbReference>
<dbReference type="PROSITE" id="PS52004">
    <property type="entry name" value="KS3_2"/>
    <property type="match status" value="1"/>
</dbReference>
<accession>A0A166Q3Z9</accession>
<protein>
    <submittedName>
        <fullName evidence="6">3-oxoacyl-ACP synthase</fullName>
    </submittedName>
</protein>
<evidence type="ECO:0000256" key="4">
    <source>
        <dbReference type="RuleBase" id="RU003694"/>
    </source>
</evidence>
<dbReference type="SUPFAM" id="SSF53901">
    <property type="entry name" value="Thiolase-like"/>
    <property type="match status" value="2"/>
</dbReference>
<comment type="pathway">
    <text evidence="1">Lipid metabolism; fatty acid biosynthesis.</text>
</comment>
<reference evidence="7" key="1">
    <citation type="submission" date="2016-03" db="EMBL/GenBank/DDBJ databases">
        <authorList>
            <person name="Ray J."/>
            <person name="Price M."/>
            <person name="Deutschbauer A."/>
        </authorList>
    </citation>
    <scope>NUCLEOTIDE SEQUENCE [LARGE SCALE GENOMIC DNA]</scope>
    <source>
        <strain evidence="7">FW300-N1B4</strain>
    </source>
</reference>
<dbReference type="Gene3D" id="3.40.47.10">
    <property type="match status" value="1"/>
</dbReference>
<evidence type="ECO:0000256" key="2">
    <source>
        <dbReference type="ARBA" id="ARBA00008467"/>
    </source>
</evidence>
<proteinExistence type="inferred from homology"/>
<organism evidence="6 7">
    <name type="scientific">Pseudomonas fluorescens</name>
    <dbReference type="NCBI Taxonomy" id="294"/>
    <lineage>
        <taxon>Bacteria</taxon>
        <taxon>Pseudomonadati</taxon>
        <taxon>Pseudomonadota</taxon>
        <taxon>Gammaproteobacteria</taxon>
        <taxon>Pseudomonadales</taxon>
        <taxon>Pseudomonadaceae</taxon>
        <taxon>Pseudomonas</taxon>
    </lineage>
</organism>
<dbReference type="GO" id="GO:0005829">
    <property type="term" value="C:cytosol"/>
    <property type="evidence" value="ECO:0007669"/>
    <property type="project" value="TreeGrafter"/>
</dbReference>
<keyword evidence="3 4" id="KW-0808">Transferase</keyword>
<dbReference type="InterPro" id="IPR020841">
    <property type="entry name" value="PKS_Beta-ketoAc_synthase_dom"/>
</dbReference>
<dbReference type="PANTHER" id="PTHR11712:SF336">
    <property type="entry name" value="3-OXOACYL-[ACYL-CARRIER-PROTEIN] SYNTHASE, MITOCHONDRIAL"/>
    <property type="match status" value="1"/>
</dbReference>
<dbReference type="InterPro" id="IPR014030">
    <property type="entry name" value="Ketoacyl_synth_N"/>
</dbReference>
<dbReference type="Proteomes" id="UP000076489">
    <property type="component" value="Unassembled WGS sequence"/>
</dbReference>
<evidence type="ECO:0000313" key="6">
    <source>
        <dbReference type="EMBL" id="KZN19690.1"/>
    </source>
</evidence>